<gene>
    <name evidence="1" type="ORF">HMPREF9004_0781</name>
</gene>
<evidence type="ECO:0000313" key="1">
    <source>
        <dbReference type="EMBL" id="ENO18470.1"/>
    </source>
</evidence>
<sequence>MLGSAFSSVVSIARPFRVWCQWRVVLGRYLRAAVLVFRLSWARPRPRLLFCFDCPFADSPSAPPSSVGATFAGSPSAPLVLFGVIEAMILANGHMRWRNMPLRCVRPVTHGATMMMRRRLSWGGLTPLSTTDGYRRKCKR</sequence>
<accession>N6W7F1</accession>
<keyword evidence="2" id="KW-1185">Reference proteome</keyword>
<comment type="caution">
    <text evidence="1">The sequence shown here is derived from an EMBL/GenBank/DDBJ whole genome shotgun (WGS) entry which is preliminary data.</text>
</comment>
<dbReference type="EMBL" id="AQHZ01000014">
    <property type="protein sequence ID" value="ENO18470.1"/>
    <property type="molecule type" value="Genomic_DNA"/>
</dbReference>
<reference evidence="1 2" key="1">
    <citation type="submission" date="2013-03" db="EMBL/GenBank/DDBJ databases">
        <title>Reference genome for the Human Microbiome Project.</title>
        <authorList>
            <person name="Aqrawi P."/>
            <person name="Ayvaz T."/>
            <person name="Bess C."/>
            <person name="Blankenburg K."/>
            <person name="Coyle M."/>
            <person name="Deng J."/>
            <person name="Forbes L."/>
            <person name="Fowler G."/>
            <person name="Francisco L."/>
            <person name="Fu Q."/>
            <person name="Gibbs R."/>
            <person name="Gross S."/>
            <person name="Gubbala S."/>
            <person name="Hale W."/>
            <person name="Hemphill L."/>
            <person name="Highlander S."/>
            <person name="Hirani K."/>
            <person name="Jackson L."/>
            <person name="Jakkamsetti A."/>
            <person name="Javaid M."/>
            <person name="Jayaseelan J.C."/>
            <person name="Jiang H."/>
            <person name="Joshi V."/>
            <person name="Korchina V."/>
            <person name="Kovar C."/>
            <person name="Lara F."/>
            <person name="Lee S."/>
            <person name="Liu Y."/>
            <person name="Mata R."/>
            <person name="Mathew T."/>
            <person name="Munidasa M."/>
            <person name="Muzny D."/>
            <person name="Nazareth L."/>
            <person name="Ngo R."/>
            <person name="Nguyen L."/>
            <person name="Nguyen N."/>
            <person name="Okwuonu G."/>
            <person name="Ongeri F."/>
            <person name="Palculict T."/>
            <person name="Patil S."/>
            <person name="Petrosino J."/>
            <person name="Pham C."/>
            <person name="Pham P."/>
            <person name="Pu L.-L."/>
            <person name="Qin X."/>
            <person name="Qu J."/>
            <person name="Reid J."/>
            <person name="Ross M."/>
            <person name="Ruth R."/>
            <person name="Saada N."/>
            <person name="San Lucas F."/>
            <person name="Santibanez J."/>
            <person name="Shang Y."/>
            <person name="Simmons D."/>
            <person name="Song X.-Z."/>
            <person name="Tang L.-Y."/>
            <person name="Thornton R."/>
            <person name="Warren J."/>
            <person name="Weissenberger G."/>
            <person name="Wilczek-Boney K."/>
            <person name="Worley K."/>
            <person name="Youmans B."/>
            <person name="Zhang J."/>
            <person name="Zhang L."/>
            <person name="Zhao Z."/>
            <person name="Zhou C."/>
            <person name="Zhu D."/>
            <person name="Zhu Y."/>
        </authorList>
    </citation>
    <scope>NUCLEOTIDE SEQUENCE [LARGE SCALE GENOMIC DNA]</scope>
    <source>
        <strain evidence="1 2">F0333</strain>
    </source>
</reference>
<dbReference type="Proteomes" id="UP000013015">
    <property type="component" value="Unassembled WGS sequence"/>
</dbReference>
<protein>
    <submittedName>
        <fullName evidence="1">Uncharacterized protein</fullName>
    </submittedName>
</protein>
<proteinExistence type="predicted"/>
<organism evidence="1 2">
    <name type="scientific">Schaalia cardiffensis F0333</name>
    <dbReference type="NCBI Taxonomy" id="888050"/>
    <lineage>
        <taxon>Bacteria</taxon>
        <taxon>Bacillati</taxon>
        <taxon>Actinomycetota</taxon>
        <taxon>Actinomycetes</taxon>
        <taxon>Actinomycetales</taxon>
        <taxon>Actinomycetaceae</taxon>
        <taxon>Schaalia</taxon>
    </lineage>
</organism>
<dbReference type="AlphaFoldDB" id="N6W7F1"/>
<name>N6W7F1_9ACTO</name>
<dbReference type="STRING" id="888050.HMPREF9004_0781"/>
<evidence type="ECO:0000313" key="2">
    <source>
        <dbReference type="Proteomes" id="UP000013015"/>
    </source>
</evidence>
<dbReference type="HOGENOM" id="CLU_1830807_0_0_11"/>